<organism evidence="7 8">
    <name type="scientific">Thermococcus aggregans</name>
    <dbReference type="NCBI Taxonomy" id="110163"/>
    <lineage>
        <taxon>Archaea</taxon>
        <taxon>Methanobacteriati</taxon>
        <taxon>Methanobacteriota</taxon>
        <taxon>Thermococci</taxon>
        <taxon>Thermococcales</taxon>
        <taxon>Thermococcaceae</taxon>
        <taxon>Thermococcus</taxon>
    </lineage>
</organism>
<protein>
    <submittedName>
        <fullName evidence="7">AI-2E family transporter</fullName>
    </submittedName>
</protein>
<dbReference type="Pfam" id="PF01594">
    <property type="entry name" value="AI-2E_transport"/>
    <property type="match status" value="1"/>
</dbReference>
<dbReference type="InterPro" id="IPR002549">
    <property type="entry name" value="AI-2E-like"/>
</dbReference>
<dbReference type="PANTHER" id="PTHR21716">
    <property type="entry name" value="TRANSMEMBRANE PROTEIN"/>
    <property type="match status" value="1"/>
</dbReference>
<feature type="transmembrane region" description="Helical" evidence="6">
    <location>
        <begin position="135"/>
        <end position="151"/>
    </location>
</feature>
<dbReference type="RefSeq" id="WP_253304647.1">
    <property type="nucleotide sequence ID" value="NZ_CP099582.1"/>
</dbReference>
<feature type="transmembrane region" description="Helical" evidence="6">
    <location>
        <begin position="217"/>
        <end position="238"/>
    </location>
</feature>
<keyword evidence="8" id="KW-1185">Reference proteome</keyword>
<name>A0A9E7MXJ9_THEAG</name>
<evidence type="ECO:0000313" key="7">
    <source>
        <dbReference type="EMBL" id="USS40695.1"/>
    </source>
</evidence>
<feature type="transmembrane region" description="Helical" evidence="6">
    <location>
        <begin position="6"/>
        <end position="39"/>
    </location>
</feature>
<evidence type="ECO:0000256" key="4">
    <source>
        <dbReference type="ARBA" id="ARBA00022989"/>
    </source>
</evidence>
<keyword evidence="4 6" id="KW-1133">Transmembrane helix</keyword>
<keyword evidence="5 6" id="KW-0472">Membrane</keyword>
<sequence>METEHAVWIAVSLIILFIVWKTVEPLITPIIFALTVAYIFHPLHERLAKRLSTNKSAMLLSALMTLLLIAFIFSIVLWFRDVTRSLVIYINEALSWFLSLNLPPDIGESAAILIERISEKTSEEILNYTLSIPKLLLQAIVFIAVFYGILVHSRDLSKELYALLPEERKDLGIELIEKAKYTLNAILRTWLMLSVFKGFLLAVGFYIFGVANLSGAIAAGILCVVLELLPIIGGWIVWIAGAIYLFTQGSIFAGIMLSLYGAILISPGPDITIRPKLVAEGARINPALALVGIFGGIMGFGIKGLIIGPVALGLLSTLLEEWKEQKSKG</sequence>
<feature type="transmembrane region" description="Helical" evidence="6">
    <location>
        <begin position="245"/>
        <end position="266"/>
    </location>
</feature>
<comment type="similarity">
    <text evidence="2">Belongs to the autoinducer-2 exporter (AI-2E) (TC 2.A.86) family.</text>
</comment>
<feature type="transmembrane region" description="Helical" evidence="6">
    <location>
        <begin position="59"/>
        <end position="79"/>
    </location>
</feature>
<comment type="subcellular location">
    <subcellularLocation>
        <location evidence="1">Membrane</location>
        <topology evidence="1">Multi-pass membrane protein</topology>
    </subcellularLocation>
</comment>
<accession>A0A9E7MXJ9</accession>
<evidence type="ECO:0000256" key="5">
    <source>
        <dbReference type="ARBA" id="ARBA00023136"/>
    </source>
</evidence>
<dbReference type="EMBL" id="CP099582">
    <property type="protein sequence ID" value="USS40695.1"/>
    <property type="molecule type" value="Genomic_DNA"/>
</dbReference>
<dbReference type="PANTHER" id="PTHR21716:SF71">
    <property type="entry name" value="TRANSPORT PROTEIN MJ1177-RELATED"/>
    <property type="match status" value="1"/>
</dbReference>
<gene>
    <name evidence="7" type="ORF">NF865_00180</name>
</gene>
<dbReference type="KEGG" id="tagg:NF865_00180"/>
<dbReference type="GO" id="GO:0016020">
    <property type="term" value="C:membrane"/>
    <property type="evidence" value="ECO:0007669"/>
    <property type="project" value="UniProtKB-SubCell"/>
</dbReference>
<feature type="transmembrane region" description="Helical" evidence="6">
    <location>
        <begin position="190"/>
        <end position="211"/>
    </location>
</feature>
<dbReference type="Proteomes" id="UP001055732">
    <property type="component" value="Chromosome"/>
</dbReference>
<proteinExistence type="inferred from homology"/>
<keyword evidence="3 6" id="KW-0812">Transmembrane</keyword>
<evidence type="ECO:0000256" key="3">
    <source>
        <dbReference type="ARBA" id="ARBA00022692"/>
    </source>
</evidence>
<reference evidence="7" key="1">
    <citation type="journal article" date="1998" name="Int. J. Syst. Bacteriol. 48 Pt">
        <title>Thermococcus guaymasensis sp. nov. and Thermococcus aggregans sp. nov., two novel thermophilic archaea isolated from the Guaymas Basin hydrothermal vent site.</title>
        <authorList>
            <person name="Canganella F."/>
            <person name="Jones W.J."/>
            <person name="Gambacorta A."/>
            <person name="Antranikian G."/>
        </authorList>
    </citation>
    <scope>NUCLEOTIDE SEQUENCE</scope>
    <source>
        <strain evidence="7">TY</strain>
    </source>
</reference>
<evidence type="ECO:0000256" key="1">
    <source>
        <dbReference type="ARBA" id="ARBA00004141"/>
    </source>
</evidence>
<reference evidence="7" key="2">
    <citation type="submission" date="2022-06" db="EMBL/GenBank/DDBJ databases">
        <authorList>
            <person name="Park Y.-J."/>
        </authorList>
    </citation>
    <scope>NUCLEOTIDE SEQUENCE</scope>
    <source>
        <strain evidence="7">TY</strain>
    </source>
</reference>
<evidence type="ECO:0000256" key="6">
    <source>
        <dbReference type="SAM" id="Phobius"/>
    </source>
</evidence>
<evidence type="ECO:0000313" key="8">
    <source>
        <dbReference type="Proteomes" id="UP001055732"/>
    </source>
</evidence>
<evidence type="ECO:0000256" key="2">
    <source>
        <dbReference type="ARBA" id="ARBA00009773"/>
    </source>
</evidence>
<dbReference type="AlphaFoldDB" id="A0A9E7MXJ9"/>
<feature type="transmembrane region" description="Helical" evidence="6">
    <location>
        <begin position="286"/>
        <end position="319"/>
    </location>
</feature>